<dbReference type="EMBL" id="FNQN01000010">
    <property type="protein sequence ID" value="SEA72205.1"/>
    <property type="molecule type" value="Genomic_DNA"/>
</dbReference>
<dbReference type="PROSITE" id="PS51257">
    <property type="entry name" value="PROKAR_LIPOPROTEIN"/>
    <property type="match status" value="1"/>
</dbReference>
<dbReference type="Gene3D" id="3.40.30.10">
    <property type="entry name" value="Glutaredoxin"/>
    <property type="match status" value="1"/>
</dbReference>
<dbReference type="InterPro" id="IPR036249">
    <property type="entry name" value="Thioredoxin-like_sf"/>
</dbReference>
<dbReference type="AlphaFoldDB" id="A0A1H4DHH1"/>
<sequence length="139" mass="15146">MLKIIVLLITVLTLSGCSQEQTAPSSSSAPASEKEAKQTPSVAKAADYRLLFFINPDGDPCMMQENILHQMEPEWPDTVLVHPLKTTVSTDMDIFYAYGIRALPTIILVDSSGKEVSRLPPGVHAAATIRKLLKQIPGE</sequence>
<reference evidence="2 3" key="1">
    <citation type="submission" date="2016-10" db="EMBL/GenBank/DDBJ databases">
        <authorList>
            <person name="de Groot N.N."/>
        </authorList>
    </citation>
    <scope>NUCLEOTIDE SEQUENCE [LARGE SCALE GENOMIC DNA]</scope>
    <source>
        <strain evidence="2 3">DSM 7343</strain>
    </source>
</reference>
<keyword evidence="3" id="KW-1185">Reference proteome</keyword>
<dbReference type="STRING" id="37625.SAMN05660420_02963"/>
<dbReference type="Proteomes" id="UP000199409">
    <property type="component" value="Unassembled WGS sequence"/>
</dbReference>
<evidence type="ECO:0000313" key="3">
    <source>
        <dbReference type="Proteomes" id="UP000199409"/>
    </source>
</evidence>
<accession>A0A1H4DHH1</accession>
<protein>
    <submittedName>
        <fullName evidence="2">Thioredoxin 1</fullName>
    </submittedName>
</protein>
<dbReference type="SUPFAM" id="SSF52833">
    <property type="entry name" value="Thioredoxin-like"/>
    <property type="match status" value="1"/>
</dbReference>
<proteinExistence type="predicted"/>
<evidence type="ECO:0000256" key="1">
    <source>
        <dbReference type="SAM" id="MobiDB-lite"/>
    </source>
</evidence>
<evidence type="ECO:0000313" key="2">
    <source>
        <dbReference type="EMBL" id="SEA72205.1"/>
    </source>
</evidence>
<dbReference type="CDD" id="cd02947">
    <property type="entry name" value="TRX_family"/>
    <property type="match status" value="1"/>
</dbReference>
<name>A0A1H4DHH1_9BACT</name>
<dbReference type="OrthoDB" id="5405939at2"/>
<dbReference type="RefSeq" id="WP_092350223.1">
    <property type="nucleotide sequence ID" value="NZ_FNQN01000010.1"/>
</dbReference>
<feature type="region of interest" description="Disordered" evidence="1">
    <location>
        <begin position="19"/>
        <end position="42"/>
    </location>
</feature>
<gene>
    <name evidence="2" type="ORF">SAMN05660420_02963</name>
</gene>
<organism evidence="2 3">
    <name type="scientific">Desulfuromusa kysingii</name>
    <dbReference type="NCBI Taxonomy" id="37625"/>
    <lineage>
        <taxon>Bacteria</taxon>
        <taxon>Pseudomonadati</taxon>
        <taxon>Thermodesulfobacteriota</taxon>
        <taxon>Desulfuromonadia</taxon>
        <taxon>Desulfuromonadales</taxon>
        <taxon>Geopsychrobacteraceae</taxon>
        <taxon>Desulfuromusa</taxon>
    </lineage>
</organism>